<dbReference type="RefSeq" id="WP_247377885.1">
    <property type="nucleotide sequence ID" value="NZ_JALLGV010000004.1"/>
</dbReference>
<evidence type="ECO:0000256" key="6">
    <source>
        <dbReference type="ARBA" id="ARBA00022833"/>
    </source>
</evidence>
<dbReference type="Proteomes" id="UP001597119">
    <property type="component" value="Unassembled WGS sequence"/>
</dbReference>
<evidence type="ECO:0000256" key="10">
    <source>
        <dbReference type="RuleBase" id="RU003983"/>
    </source>
</evidence>
<gene>
    <name evidence="13" type="ORF">ACFR9U_00755</name>
</gene>
<feature type="transmembrane region" description="Helical" evidence="11">
    <location>
        <begin position="168"/>
        <end position="190"/>
    </location>
</feature>
<evidence type="ECO:0000259" key="12">
    <source>
        <dbReference type="Pfam" id="PF01435"/>
    </source>
</evidence>
<organism evidence="13 14">
    <name type="scientific">Halorientalis brevis</name>
    <dbReference type="NCBI Taxonomy" id="1126241"/>
    <lineage>
        <taxon>Archaea</taxon>
        <taxon>Methanobacteriati</taxon>
        <taxon>Methanobacteriota</taxon>
        <taxon>Stenosarchaea group</taxon>
        <taxon>Halobacteria</taxon>
        <taxon>Halobacteriales</taxon>
        <taxon>Haloarculaceae</taxon>
        <taxon>Halorientalis</taxon>
    </lineage>
</organism>
<feature type="transmembrane region" description="Helical" evidence="11">
    <location>
        <begin position="210"/>
        <end position="227"/>
    </location>
</feature>
<reference evidence="13 14" key="1">
    <citation type="journal article" date="2019" name="Int. J. Syst. Evol. Microbiol.">
        <title>The Global Catalogue of Microorganisms (GCM) 10K type strain sequencing project: providing services to taxonomists for standard genome sequencing and annotation.</title>
        <authorList>
            <consortium name="The Broad Institute Genomics Platform"/>
            <consortium name="The Broad Institute Genome Sequencing Center for Infectious Disease"/>
            <person name="Wu L."/>
            <person name="Ma J."/>
        </authorList>
    </citation>
    <scope>NUCLEOTIDE SEQUENCE [LARGE SCALE GENOMIC DNA]</scope>
    <source>
        <strain evidence="13 14">CGMCC 1.12125</strain>
    </source>
</reference>
<dbReference type="GO" id="GO:0008237">
    <property type="term" value="F:metallopeptidase activity"/>
    <property type="evidence" value="ECO:0007669"/>
    <property type="project" value="UniProtKB-KW"/>
</dbReference>
<evidence type="ECO:0000313" key="13">
    <source>
        <dbReference type="EMBL" id="MFD1585495.1"/>
    </source>
</evidence>
<evidence type="ECO:0000256" key="2">
    <source>
        <dbReference type="ARBA" id="ARBA00022670"/>
    </source>
</evidence>
<keyword evidence="3 11" id="KW-0812">Transmembrane</keyword>
<feature type="domain" description="Peptidase M48" evidence="12">
    <location>
        <begin position="84"/>
        <end position="303"/>
    </location>
</feature>
<accession>A0ABD6C5N1</accession>
<dbReference type="GO" id="GO:0006508">
    <property type="term" value="P:proteolysis"/>
    <property type="evidence" value="ECO:0007669"/>
    <property type="project" value="UniProtKB-KW"/>
</dbReference>
<dbReference type="EC" id="3.4.24.-" evidence="13"/>
<keyword evidence="14" id="KW-1185">Reference proteome</keyword>
<evidence type="ECO:0000256" key="9">
    <source>
        <dbReference type="ARBA" id="ARBA00023136"/>
    </source>
</evidence>
<dbReference type="Pfam" id="PF01435">
    <property type="entry name" value="Peptidase_M48"/>
    <property type="match status" value="1"/>
</dbReference>
<dbReference type="Gene3D" id="3.30.2010.10">
    <property type="entry name" value="Metalloproteases ('zincins'), catalytic domain"/>
    <property type="match status" value="1"/>
</dbReference>
<name>A0ABD6C5N1_9EURY</name>
<feature type="transmembrane region" description="Helical" evidence="11">
    <location>
        <begin position="42"/>
        <end position="61"/>
    </location>
</feature>
<dbReference type="InterPro" id="IPR050083">
    <property type="entry name" value="HtpX_protease"/>
</dbReference>
<dbReference type="InterPro" id="IPR001915">
    <property type="entry name" value="Peptidase_M48"/>
</dbReference>
<comment type="caution">
    <text evidence="13">The sequence shown here is derived from an EMBL/GenBank/DDBJ whole genome shotgun (WGS) entry which is preliminary data.</text>
</comment>
<dbReference type="AlphaFoldDB" id="A0ABD6C5N1"/>
<comment type="cofactor">
    <cofactor evidence="10">
        <name>Zn(2+)</name>
        <dbReference type="ChEBI" id="CHEBI:29105"/>
    </cofactor>
    <text evidence="10">Binds 1 zinc ion per subunit.</text>
</comment>
<evidence type="ECO:0000256" key="11">
    <source>
        <dbReference type="SAM" id="Phobius"/>
    </source>
</evidence>
<feature type="transmembrane region" description="Helical" evidence="11">
    <location>
        <begin position="12"/>
        <end position="36"/>
    </location>
</feature>
<keyword evidence="1" id="KW-1003">Cell membrane</keyword>
<dbReference type="PANTHER" id="PTHR43221:SF2">
    <property type="entry name" value="PROTEASE HTPX HOMOLOG"/>
    <property type="match status" value="1"/>
</dbReference>
<keyword evidence="4" id="KW-0479">Metal-binding</keyword>
<evidence type="ECO:0000256" key="4">
    <source>
        <dbReference type="ARBA" id="ARBA00022723"/>
    </source>
</evidence>
<dbReference type="GO" id="GO:0046872">
    <property type="term" value="F:metal ion binding"/>
    <property type="evidence" value="ECO:0007669"/>
    <property type="project" value="UniProtKB-KW"/>
</dbReference>
<protein>
    <submittedName>
        <fullName evidence="13">M48 family metallopeptidase</fullName>
        <ecNumber evidence="13">3.4.24.-</ecNumber>
    </submittedName>
</protein>
<keyword evidence="7 11" id="KW-1133">Transmembrane helix</keyword>
<evidence type="ECO:0000256" key="7">
    <source>
        <dbReference type="ARBA" id="ARBA00022989"/>
    </source>
</evidence>
<dbReference type="PANTHER" id="PTHR43221">
    <property type="entry name" value="PROTEASE HTPX"/>
    <property type="match status" value="1"/>
</dbReference>
<dbReference type="EMBL" id="JBHUDJ010000001">
    <property type="protein sequence ID" value="MFD1585495.1"/>
    <property type="molecule type" value="Genomic_DNA"/>
</dbReference>
<evidence type="ECO:0000256" key="3">
    <source>
        <dbReference type="ARBA" id="ARBA00022692"/>
    </source>
</evidence>
<keyword evidence="5 10" id="KW-0378">Hydrolase</keyword>
<comment type="similarity">
    <text evidence="10">Belongs to the peptidase M48 family.</text>
</comment>
<keyword evidence="2 10" id="KW-0645">Protease</keyword>
<evidence type="ECO:0000256" key="1">
    <source>
        <dbReference type="ARBA" id="ARBA00022475"/>
    </source>
</evidence>
<evidence type="ECO:0000256" key="5">
    <source>
        <dbReference type="ARBA" id="ARBA00022801"/>
    </source>
</evidence>
<keyword evidence="9 11" id="KW-0472">Membrane</keyword>
<keyword evidence="6 10" id="KW-0862">Zinc</keyword>
<keyword evidence="8 10" id="KW-0482">Metalloprotease</keyword>
<evidence type="ECO:0000256" key="8">
    <source>
        <dbReference type="ARBA" id="ARBA00023049"/>
    </source>
</evidence>
<evidence type="ECO:0000313" key="14">
    <source>
        <dbReference type="Proteomes" id="UP001597119"/>
    </source>
</evidence>
<sequence length="316" mass="34894">MGRFGLRLLMGLVGLSLLAFYGLAAWLTYALLATFWANRPPLGTTVLVVAGMTVVFGYLSYQFGTARILSSLDAVEIPRREAPGLYDRVDQLAAEMDVDSPRLLVAEMSLPNALALGSAGNGVVVLDRALFRFLTDEELLAILAHEFAHLESRDSLVQTMAYSAMRTVVGFVTFAFLPLLLFVTGVARAMAWIRGRPAEWSKGLFGQFQLFVHNGVALVFLVLTLLIRAHSRRREFAADDRAAEVTGRPLALARALSKIDRISNPDWGLLSPLYTRGDEDNGLGRIFSTHPGTDDRVERLVERANATRPQAIRLRY</sequence>
<proteinExistence type="inferred from homology"/>